<dbReference type="Proteomes" id="UP000284842">
    <property type="component" value="Unassembled WGS sequence"/>
</dbReference>
<gene>
    <name evidence="1" type="ORF">CVT24_012063</name>
</gene>
<evidence type="ECO:0000313" key="2">
    <source>
        <dbReference type="Proteomes" id="UP000284842"/>
    </source>
</evidence>
<organism evidence="1 2">
    <name type="scientific">Panaeolus cyanescens</name>
    <dbReference type="NCBI Taxonomy" id="181874"/>
    <lineage>
        <taxon>Eukaryota</taxon>
        <taxon>Fungi</taxon>
        <taxon>Dikarya</taxon>
        <taxon>Basidiomycota</taxon>
        <taxon>Agaricomycotina</taxon>
        <taxon>Agaricomycetes</taxon>
        <taxon>Agaricomycetidae</taxon>
        <taxon>Agaricales</taxon>
        <taxon>Agaricineae</taxon>
        <taxon>Galeropsidaceae</taxon>
        <taxon>Panaeolus</taxon>
    </lineage>
</organism>
<evidence type="ECO:0008006" key="3">
    <source>
        <dbReference type="Google" id="ProtNLM"/>
    </source>
</evidence>
<proteinExistence type="predicted"/>
<comment type="caution">
    <text evidence="1">The sequence shown here is derived from an EMBL/GenBank/DDBJ whole genome shotgun (WGS) entry which is preliminary data.</text>
</comment>
<keyword evidence="2" id="KW-1185">Reference proteome</keyword>
<reference evidence="1 2" key="1">
    <citation type="journal article" date="2018" name="Evol. Lett.">
        <title>Horizontal gene cluster transfer increased hallucinogenic mushroom diversity.</title>
        <authorList>
            <person name="Reynolds H.T."/>
            <person name="Vijayakumar V."/>
            <person name="Gluck-Thaler E."/>
            <person name="Korotkin H.B."/>
            <person name="Matheny P.B."/>
            <person name="Slot J.C."/>
        </authorList>
    </citation>
    <scope>NUCLEOTIDE SEQUENCE [LARGE SCALE GENOMIC DNA]</scope>
    <source>
        <strain evidence="1 2">2629</strain>
    </source>
</reference>
<evidence type="ECO:0000313" key="1">
    <source>
        <dbReference type="EMBL" id="PPQ65836.1"/>
    </source>
</evidence>
<dbReference type="EMBL" id="NHTK01006057">
    <property type="protein sequence ID" value="PPQ65836.1"/>
    <property type="molecule type" value="Genomic_DNA"/>
</dbReference>
<dbReference type="InterPro" id="IPR027417">
    <property type="entry name" value="P-loop_NTPase"/>
</dbReference>
<dbReference type="OrthoDB" id="10624607at2759"/>
<dbReference type="InParanoid" id="A0A409VI00"/>
<dbReference type="SUPFAM" id="SSF52540">
    <property type="entry name" value="P-loop containing nucleoside triphosphate hydrolases"/>
    <property type="match status" value="1"/>
</dbReference>
<accession>A0A409VI00</accession>
<sequence>MFDFSDLSYLFIRQEEYEDHTASGSLTGKLLSVSQKSLKHLVIDLSGYIHLTYEPPKDFLSTTGERMYNTLDPGPLFLHVPIDIETELFPQLTILEVIWSPNSDVDVFNEIRTMLEDDFFSFMPSLQSVALDIYLDPDTQYCTTDANYWTSFISCLCSVDNAPHLENIIVKVTHAHDATALELLHTFQDIETGLLERGIDGISFNGVVGVLGSGKTTFIRHLSNELASLRFQRSSFEDDVTPKQDPITFIRVHDPSKPRWGNRIVYGRIKPAALGIIYLHPVAQSNLTGTLSPVGRCYIHNLLLLGAKSKTVDLDRLVFVTTMWDEHRRGEDIDARTKEFVESVKAMKRPHQLPKFENTKSSAWTILEGLLQAVEHSAAVSDHDERSFVSQSSFFKSFRQHVHL</sequence>
<dbReference type="AlphaFoldDB" id="A0A409VI00"/>
<protein>
    <recommendedName>
        <fullName evidence="3">G domain-containing protein</fullName>
    </recommendedName>
</protein>
<name>A0A409VI00_9AGAR</name>